<reference evidence="2 3" key="1">
    <citation type="submission" date="2019-02" db="EMBL/GenBank/DDBJ databases">
        <title>Draft genome sequences of novel Actinobacteria.</title>
        <authorList>
            <person name="Sahin N."/>
            <person name="Ay H."/>
            <person name="Saygin H."/>
        </authorList>
    </citation>
    <scope>NUCLEOTIDE SEQUENCE [LARGE SCALE GENOMIC DNA]</scope>
    <source>
        <strain evidence="2 3">16K104</strain>
    </source>
</reference>
<dbReference type="AlphaFoldDB" id="A0A4R4WEY3"/>
<dbReference type="SUPFAM" id="SSF100950">
    <property type="entry name" value="NagB/RpiA/CoA transferase-like"/>
    <property type="match status" value="1"/>
</dbReference>
<dbReference type="Pfam" id="PF01144">
    <property type="entry name" value="CoA_trans"/>
    <property type="match status" value="1"/>
</dbReference>
<comment type="similarity">
    <text evidence="1">Belongs to the 3-oxoacid CoA-transferase subunit B family.</text>
</comment>
<dbReference type="InterPro" id="IPR004165">
    <property type="entry name" value="CoA_trans_fam_I"/>
</dbReference>
<dbReference type="PANTHER" id="PTHR43293">
    <property type="entry name" value="ACETATE COA-TRANSFERASE YDIF"/>
    <property type="match status" value="1"/>
</dbReference>
<accession>A0A4R4WEY3</accession>
<proteinExistence type="inferred from homology"/>
<protein>
    <submittedName>
        <fullName evidence="2">CoA-transferase subunit beta</fullName>
    </submittedName>
</protein>
<dbReference type="InterPro" id="IPR037171">
    <property type="entry name" value="NagB/RpiA_transferase-like"/>
</dbReference>
<dbReference type="Proteomes" id="UP000295172">
    <property type="component" value="Unassembled WGS sequence"/>
</dbReference>
<dbReference type="PANTHER" id="PTHR43293:SF3">
    <property type="entry name" value="CHOLESTEROL RING-CLEAVING HYDROLASE IPDB SUBUNIT"/>
    <property type="match status" value="1"/>
</dbReference>
<name>A0A4R4WEY3_9ACTN</name>
<dbReference type="OrthoDB" id="9813111at2"/>
<keyword evidence="3" id="KW-1185">Reference proteome</keyword>
<organism evidence="2 3">
    <name type="scientific">Kribbella turkmenica</name>
    <dbReference type="NCBI Taxonomy" id="2530375"/>
    <lineage>
        <taxon>Bacteria</taxon>
        <taxon>Bacillati</taxon>
        <taxon>Actinomycetota</taxon>
        <taxon>Actinomycetes</taxon>
        <taxon>Propionibacteriales</taxon>
        <taxon>Kribbellaceae</taxon>
        <taxon>Kribbella</taxon>
    </lineage>
</organism>
<sequence length="251" mass="26683">MSDSWESADMMNVAAARELHDGDVCLVGVGPPNLAANLARRTHAPACRLVYESGAIDARPRRLPLSIGDDDLAATATAVVSVPEMFNYWVGAGRIDVGFLGAAQIDRFGNLNTTVIGDHDNPRTRLPGAGGAPEIAASAGRVIVIVKQSPRTFVEQVDFVSSVGYGPTGRERRARGAGPTLVITDHGVLEPDPDTNELTLTRLHPGVTVEQARQATGWALKVADSIKQVDPPTAAELTALRRLRNREPVDA</sequence>
<gene>
    <name evidence="2" type="ORF">E1218_29035</name>
</gene>
<evidence type="ECO:0000313" key="2">
    <source>
        <dbReference type="EMBL" id="TDD16841.1"/>
    </source>
</evidence>
<comment type="caution">
    <text evidence="2">The sequence shown here is derived from an EMBL/GenBank/DDBJ whole genome shotgun (WGS) entry which is preliminary data.</text>
</comment>
<keyword evidence="2" id="KW-0808">Transferase</keyword>
<dbReference type="RefSeq" id="WP_132325948.1">
    <property type="nucleotide sequence ID" value="NZ_SMKR01000166.1"/>
</dbReference>
<evidence type="ECO:0000256" key="1">
    <source>
        <dbReference type="ARBA" id="ARBA00007047"/>
    </source>
</evidence>
<evidence type="ECO:0000313" key="3">
    <source>
        <dbReference type="Proteomes" id="UP000295172"/>
    </source>
</evidence>
<dbReference type="SMART" id="SM00882">
    <property type="entry name" value="CoA_trans"/>
    <property type="match status" value="1"/>
</dbReference>
<dbReference type="Gene3D" id="3.40.1080.10">
    <property type="entry name" value="Glutaconate Coenzyme A-transferase"/>
    <property type="match status" value="1"/>
</dbReference>
<dbReference type="GO" id="GO:0008410">
    <property type="term" value="F:CoA-transferase activity"/>
    <property type="evidence" value="ECO:0007669"/>
    <property type="project" value="InterPro"/>
</dbReference>
<dbReference type="EMBL" id="SMKR01000166">
    <property type="protein sequence ID" value="TDD16841.1"/>
    <property type="molecule type" value="Genomic_DNA"/>
</dbReference>